<dbReference type="PANTHER" id="PTHR42928">
    <property type="entry name" value="TRICARBOXYLATE-BINDING PROTEIN"/>
    <property type="match status" value="1"/>
</dbReference>
<dbReference type="RefSeq" id="WP_168106082.1">
    <property type="nucleotide sequence ID" value="NZ_VTOX01000001.1"/>
</dbReference>
<evidence type="ECO:0000256" key="2">
    <source>
        <dbReference type="SAM" id="SignalP"/>
    </source>
</evidence>
<evidence type="ECO:0000313" key="4">
    <source>
        <dbReference type="Proteomes" id="UP000521868"/>
    </source>
</evidence>
<keyword evidence="2" id="KW-0732">Signal</keyword>
<dbReference type="InterPro" id="IPR006311">
    <property type="entry name" value="TAT_signal"/>
</dbReference>
<protein>
    <submittedName>
        <fullName evidence="3">Tripartite tricarboxylate transporter substrate binding protein</fullName>
    </submittedName>
</protein>
<organism evidence="3 4">
    <name type="scientific">Ramlibacter lithotrophicus</name>
    <dbReference type="NCBI Taxonomy" id="2606681"/>
    <lineage>
        <taxon>Bacteria</taxon>
        <taxon>Pseudomonadati</taxon>
        <taxon>Pseudomonadota</taxon>
        <taxon>Betaproteobacteria</taxon>
        <taxon>Burkholderiales</taxon>
        <taxon>Comamonadaceae</taxon>
        <taxon>Ramlibacter</taxon>
    </lineage>
</organism>
<reference evidence="3 4" key="1">
    <citation type="journal article" date="2020" name="Nature">
        <title>Bacterial chemolithoautotrophy via manganese oxidation.</title>
        <authorList>
            <person name="Yu H."/>
            <person name="Leadbetter J.R."/>
        </authorList>
    </citation>
    <scope>NUCLEOTIDE SEQUENCE [LARGE SCALE GENOMIC DNA]</scope>
    <source>
        <strain evidence="3 4">RBP-1</strain>
    </source>
</reference>
<feature type="chain" id="PRO_5030895400" evidence="2">
    <location>
        <begin position="34"/>
        <end position="334"/>
    </location>
</feature>
<dbReference type="InterPro" id="IPR005064">
    <property type="entry name" value="BUG"/>
</dbReference>
<dbReference type="SUPFAM" id="SSF53850">
    <property type="entry name" value="Periplasmic binding protein-like II"/>
    <property type="match status" value="1"/>
</dbReference>
<dbReference type="PANTHER" id="PTHR42928:SF5">
    <property type="entry name" value="BLR1237 PROTEIN"/>
    <property type="match status" value="1"/>
</dbReference>
<evidence type="ECO:0000256" key="1">
    <source>
        <dbReference type="ARBA" id="ARBA00006987"/>
    </source>
</evidence>
<comment type="similarity">
    <text evidence="1">Belongs to the UPF0065 (bug) family.</text>
</comment>
<dbReference type="CDD" id="cd13578">
    <property type="entry name" value="PBP2_Bug27"/>
    <property type="match status" value="1"/>
</dbReference>
<dbReference type="Pfam" id="PF03401">
    <property type="entry name" value="TctC"/>
    <property type="match status" value="1"/>
</dbReference>
<proteinExistence type="inferred from homology"/>
<evidence type="ECO:0000313" key="3">
    <source>
        <dbReference type="EMBL" id="NKE65046.1"/>
    </source>
</evidence>
<comment type="caution">
    <text evidence="3">The sequence shown here is derived from an EMBL/GenBank/DDBJ whole genome shotgun (WGS) entry which is preliminary data.</text>
</comment>
<gene>
    <name evidence="3" type="ORF">RAMLITH_04375</name>
</gene>
<keyword evidence="4" id="KW-1185">Reference proteome</keyword>
<dbReference type="PROSITE" id="PS51318">
    <property type="entry name" value="TAT"/>
    <property type="match status" value="1"/>
</dbReference>
<sequence>MTSPKQPLQRRRLAALAAALFAGAALFSQPARAEWPDKPIKFIVPFPTGQATDIFARALAEQLGKRLGQPVIVENKAGAGSNIGSEFVVRSAPDGYTLLVAGSAMAVNQTLYPKVSFDPTKDLVGISLVAKVPLVFLAHPDAGIRSMKELAARARAKPGELNYASAGIGGTQHLSGELFKAMAGLYVTHIPYRGSGPAQADFLGNQVPLMVDSVTAALPHIQSKRAVPLAVTSITRSTLLPDVPTVAETGVPGVKNFEAVGWLGLMAPRATSPDIVARLQREVNAILSSEPMVRFITERGSVPAPTTGPQFDAFVAAEIQKWGRAVKLSGAKVD</sequence>
<dbReference type="Proteomes" id="UP000521868">
    <property type="component" value="Unassembled WGS sequence"/>
</dbReference>
<name>A0A7X6I584_9BURK</name>
<dbReference type="AlphaFoldDB" id="A0A7X6I584"/>
<dbReference type="InterPro" id="IPR042100">
    <property type="entry name" value="Bug_dom1"/>
</dbReference>
<dbReference type="PIRSF" id="PIRSF017082">
    <property type="entry name" value="YflP"/>
    <property type="match status" value="1"/>
</dbReference>
<dbReference type="Gene3D" id="3.40.190.10">
    <property type="entry name" value="Periplasmic binding protein-like II"/>
    <property type="match status" value="1"/>
</dbReference>
<dbReference type="EMBL" id="VTOX01000001">
    <property type="protein sequence ID" value="NKE65046.1"/>
    <property type="molecule type" value="Genomic_DNA"/>
</dbReference>
<dbReference type="Gene3D" id="3.40.190.150">
    <property type="entry name" value="Bordetella uptake gene, domain 1"/>
    <property type="match status" value="1"/>
</dbReference>
<accession>A0A7X6I584</accession>
<feature type="signal peptide" evidence="2">
    <location>
        <begin position="1"/>
        <end position="33"/>
    </location>
</feature>